<dbReference type="InterPro" id="IPR004841">
    <property type="entry name" value="AA-permease/SLC12A_dom"/>
</dbReference>
<comment type="subcellular location">
    <subcellularLocation>
        <location evidence="1">Membrane</location>
        <topology evidence="1">Multi-pass membrane protein</topology>
    </subcellularLocation>
</comment>
<feature type="region of interest" description="Disordered" evidence="7">
    <location>
        <begin position="485"/>
        <end position="508"/>
    </location>
</feature>
<reference evidence="10" key="1">
    <citation type="submission" date="2020-02" db="EMBL/GenBank/DDBJ databases">
        <authorList>
            <person name="Lichtner F.J."/>
        </authorList>
    </citation>
    <scope>NUCLEOTIDE SEQUENCE</scope>
    <source>
        <strain evidence="10">G10</strain>
    </source>
</reference>
<feature type="transmembrane region" description="Helical" evidence="8">
    <location>
        <begin position="64"/>
        <end position="87"/>
    </location>
</feature>
<keyword evidence="5 8" id="KW-1133">Transmembrane helix</keyword>
<name>A0A9P5KZS7_PENCR</name>
<evidence type="ECO:0000256" key="8">
    <source>
        <dbReference type="SAM" id="Phobius"/>
    </source>
</evidence>
<dbReference type="PANTHER" id="PTHR43341">
    <property type="entry name" value="AMINO ACID PERMEASE"/>
    <property type="match status" value="1"/>
</dbReference>
<dbReference type="PROSITE" id="PS00218">
    <property type="entry name" value="AMINO_ACID_PERMEASE_1"/>
    <property type="match status" value="1"/>
</dbReference>
<dbReference type="GO" id="GO:0016020">
    <property type="term" value="C:membrane"/>
    <property type="evidence" value="ECO:0007669"/>
    <property type="project" value="UniProtKB-SubCell"/>
</dbReference>
<keyword evidence="3 8" id="KW-0812">Transmembrane</keyword>
<feature type="transmembrane region" description="Helical" evidence="8">
    <location>
        <begin position="344"/>
        <end position="363"/>
    </location>
</feature>
<evidence type="ECO:0000256" key="2">
    <source>
        <dbReference type="ARBA" id="ARBA00022448"/>
    </source>
</evidence>
<keyword evidence="6 8" id="KW-0472">Membrane</keyword>
<sequence>MAVGPTIGTGLFIGAGQALAVGGPASLLLSYIVLSFLTFVMTTSLAEVSTHMPFQHGTLVTNGYLYISSSLAFASAYLRWYTLALFVPYEITSAMVNLGLWKPGSTIAIRLAIITIIVVGFNFLPEKLFKSSERLFTAIKIGTMATLFVLTLALGLGGIDSQPSWGFKYWKHPGAMNEYLVRGVWGRFLAFLQCLLDGSIAFTFAPELIVHQAEMPASLVPESLVPESLGETALFSASIPSIVISDVAQTAFPYILSSLAMGVMAPFNETRLTNNGTGSGFSPYLIGLKDANIQIIPTIAMVAILLSAVASGRSFLYLSSRTLCAMSELGHAPSIFSTRNRWNVPYLAVTASAVFCCLAFIAVKVPSTIMNIYLLRLVTSAGFISSLVSCTIHRHFDRRLKVNGIARRHSFSSQPLGSYLGMVISVLLLLSGGLWAAPKGNLIGSRAARLITPYVNIAVFVLLFLFHRFQDFLPVVKIERHLEMGGRGHGDREEPRKPRAPKMYPHRGKLDVIPESSGTFELRLSQTMFTEPS</sequence>
<evidence type="ECO:0000313" key="11">
    <source>
        <dbReference type="Proteomes" id="UP000701341"/>
    </source>
</evidence>
<dbReference type="InterPro" id="IPR004840">
    <property type="entry name" value="Amino_acid_permease_CS"/>
</dbReference>
<dbReference type="InterPro" id="IPR050524">
    <property type="entry name" value="APC_YAT"/>
</dbReference>
<dbReference type="PANTHER" id="PTHR43341:SF34">
    <property type="entry name" value="TRANSPORTER, PUTATIVE (EUROFUNG)-RELATED"/>
    <property type="match status" value="1"/>
</dbReference>
<proteinExistence type="predicted"/>
<dbReference type="GO" id="GO:0015171">
    <property type="term" value="F:amino acid transmembrane transporter activity"/>
    <property type="evidence" value="ECO:0007669"/>
    <property type="project" value="TreeGrafter"/>
</dbReference>
<dbReference type="OrthoDB" id="4448636at2759"/>
<evidence type="ECO:0000256" key="1">
    <source>
        <dbReference type="ARBA" id="ARBA00004141"/>
    </source>
</evidence>
<organism evidence="10 11">
    <name type="scientific">Penicillium crustosum</name>
    <name type="common">Blue mold fungus</name>
    <dbReference type="NCBI Taxonomy" id="36656"/>
    <lineage>
        <taxon>Eukaryota</taxon>
        <taxon>Fungi</taxon>
        <taxon>Dikarya</taxon>
        <taxon>Ascomycota</taxon>
        <taxon>Pezizomycotina</taxon>
        <taxon>Eurotiomycetes</taxon>
        <taxon>Eurotiomycetidae</taxon>
        <taxon>Eurotiales</taxon>
        <taxon>Aspergillaceae</taxon>
        <taxon>Penicillium</taxon>
    </lineage>
</organism>
<feature type="transmembrane region" description="Helical" evidence="8">
    <location>
        <begin position="136"/>
        <end position="159"/>
    </location>
</feature>
<feature type="transmembrane region" description="Helical" evidence="8">
    <location>
        <begin position="416"/>
        <end position="438"/>
    </location>
</feature>
<comment type="caution">
    <text evidence="10">The sequence shown here is derived from an EMBL/GenBank/DDBJ whole genome shotgun (WGS) entry which is preliminary data.</text>
</comment>
<evidence type="ECO:0000256" key="3">
    <source>
        <dbReference type="ARBA" id="ARBA00022692"/>
    </source>
</evidence>
<evidence type="ECO:0000256" key="7">
    <source>
        <dbReference type="SAM" id="MobiDB-lite"/>
    </source>
</evidence>
<accession>A0A9P5KZS7</accession>
<feature type="transmembrane region" description="Helical" evidence="8">
    <location>
        <begin position="375"/>
        <end position="396"/>
    </location>
</feature>
<feature type="transmembrane region" description="Helical" evidence="8">
    <location>
        <begin position="107"/>
        <end position="124"/>
    </location>
</feature>
<feature type="compositionally biased region" description="Basic residues" evidence="7">
    <location>
        <begin position="498"/>
        <end position="507"/>
    </location>
</feature>
<dbReference type="Pfam" id="PF00324">
    <property type="entry name" value="AA_permease"/>
    <property type="match status" value="1"/>
</dbReference>
<feature type="domain" description="Amino acid permease/ SLC12A" evidence="9">
    <location>
        <begin position="1"/>
        <end position="466"/>
    </location>
</feature>
<evidence type="ECO:0000256" key="4">
    <source>
        <dbReference type="ARBA" id="ARBA00022970"/>
    </source>
</evidence>
<dbReference type="PIRSF" id="PIRSF006060">
    <property type="entry name" value="AA_transporter"/>
    <property type="match status" value="1"/>
</dbReference>
<evidence type="ECO:0000313" key="10">
    <source>
        <dbReference type="EMBL" id="KAF7517309.1"/>
    </source>
</evidence>
<dbReference type="Proteomes" id="UP000701341">
    <property type="component" value="Unassembled WGS sequence"/>
</dbReference>
<dbReference type="Gene3D" id="1.20.1740.10">
    <property type="entry name" value="Amino acid/polyamine transporter I"/>
    <property type="match status" value="1"/>
</dbReference>
<dbReference type="EMBL" id="JAAOZQ010000118">
    <property type="protein sequence ID" value="KAF7517309.1"/>
    <property type="molecule type" value="Genomic_DNA"/>
</dbReference>
<protein>
    <recommendedName>
        <fullName evidence="9">Amino acid permease/ SLC12A domain-containing protein</fullName>
    </recommendedName>
</protein>
<dbReference type="AlphaFoldDB" id="A0A9P5KZS7"/>
<feature type="compositionally biased region" description="Basic and acidic residues" evidence="7">
    <location>
        <begin position="485"/>
        <end position="497"/>
    </location>
</feature>
<gene>
    <name evidence="10" type="ORF">PCG10_001324</name>
</gene>
<feature type="transmembrane region" description="Helical" evidence="8">
    <location>
        <begin position="295"/>
        <end position="316"/>
    </location>
</feature>
<evidence type="ECO:0000256" key="6">
    <source>
        <dbReference type="ARBA" id="ARBA00023136"/>
    </source>
</evidence>
<evidence type="ECO:0000259" key="9">
    <source>
        <dbReference type="Pfam" id="PF00324"/>
    </source>
</evidence>
<evidence type="ECO:0000256" key="5">
    <source>
        <dbReference type="ARBA" id="ARBA00022989"/>
    </source>
</evidence>
<keyword evidence="2" id="KW-0813">Transport</keyword>
<keyword evidence="4" id="KW-0029">Amino-acid transport</keyword>
<keyword evidence="11" id="KW-1185">Reference proteome</keyword>
<feature type="transmembrane region" description="Helical" evidence="8">
    <location>
        <begin position="450"/>
        <end position="469"/>
    </location>
</feature>